<evidence type="ECO:0008006" key="2">
    <source>
        <dbReference type="Google" id="ProtNLM"/>
    </source>
</evidence>
<feature type="non-terminal residue" evidence="1">
    <location>
        <position position="276"/>
    </location>
</feature>
<sequence length="276" mass="29666">VPLFEVIRTPEGHLAQGRDGQVFHVGGMNFGREHRTARCVGCHAGHTMVDVPQDARELRFTNLAPSAAVRASSAFGRVPPQRPLPEVVDAENEIIGLPGFAPGAVPAIFPPQNLVDRSTMAMGNEWVGAGSRTNSIVQMRWPVPIRSRQLVIHAPGQGPEVGIFGERSQEIRGFVIETTLGGETVEERVVRRRLTSGNRITIELDLERPFDGLTLTIAQRDVVGLYEGEAGPALSEIVVNGMVASASTVPTATFRRGDANCDGSLNVTDAIVVLSH</sequence>
<organism evidence="1">
    <name type="scientific">marine metagenome</name>
    <dbReference type="NCBI Taxonomy" id="408172"/>
    <lineage>
        <taxon>unclassified sequences</taxon>
        <taxon>metagenomes</taxon>
        <taxon>ecological metagenomes</taxon>
    </lineage>
</organism>
<feature type="non-terminal residue" evidence="1">
    <location>
        <position position="1"/>
    </location>
</feature>
<dbReference type="EMBL" id="UINC01161005">
    <property type="protein sequence ID" value="SVD59948.1"/>
    <property type="molecule type" value="Genomic_DNA"/>
</dbReference>
<reference evidence="1" key="1">
    <citation type="submission" date="2018-05" db="EMBL/GenBank/DDBJ databases">
        <authorList>
            <person name="Lanie J.A."/>
            <person name="Ng W.-L."/>
            <person name="Kazmierczak K.M."/>
            <person name="Andrzejewski T.M."/>
            <person name="Davidsen T.M."/>
            <person name="Wayne K.J."/>
            <person name="Tettelin H."/>
            <person name="Glass J.I."/>
            <person name="Rusch D."/>
            <person name="Podicherti R."/>
            <person name="Tsui H.-C.T."/>
            <person name="Winkler M.E."/>
        </authorList>
    </citation>
    <scope>NUCLEOTIDE SEQUENCE</scope>
</reference>
<accession>A0A382WP78</accession>
<evidence type="ECO:0000313" key="1">
    <source>
        <dbReference type="EMBL" id="SVD59948.1"/>
    </source>
</evidence>
<protein>
    <recommendedName>
        <fullName evidence="2">Dockerin domain-containing protein</fullName>
    </recommendedName>
</protein>
<gene>
    <name evidence="1" type="ORF">METZ01_LOCUS412802</name>
</gene>
<dbReference type="AlphaFoldDB" id="A0A382WP78"/>
<name>A0A382WP78_9ZZZZ</name>
<proteinExistence type="predicted"/>